<dbReference type="EMBL" id="JAVRQU010000008">
    <property type="protein sequence ID" value="KAK5699476.1"/>
    <property type="molecule type" value="Genomic_DNA"/>
</dbReference>
<accession>A0AAN7W5B6</accession>
<evidence type="ECO:0000313" key="3">
    <source>
        <dbReference type="Proteomes" id="UP001310594"/>
    </source>
</evidence>
<evidence type="ECO:0000259" key="1">
    <source>
        <dbReference type="Pfam" id="PF00646"/>
    </source>
</evidence>
<comment type="caution">
    <text evidence="2">The sequence shown here is derived from an EMBL/GenBank/DDBJ whole genome shotgun (WGS) entry which is preliminary data.</text>
</comment>
<organism evidence="2 3">
    <name type="scientific">Elasticomyces elasticus</name>
    <dbReference type="NCBI Taxonomy" id="574655"/>
    <lineage>
        <taxon>Eukaryota</taxon>
        <taxon>Fungi</taxon>
        <taxon>Dikarya</taxon>
        <taxon>Ascomycota</taxon>
        <taxon>Pezizomycotina</taxon>
        <taxon>Dothideomycetes</taxon>
        <taxon>Dothideomycetidae</taxon>
        <taxon>Mycosphaerellales</taxon>
        <taxon>Teratosphaeriaceae</taxon>
        <taxon>Elasticomyces</taxon>
    </lineage>
</organism>
<evidence type="ECO:0000313" key="2">
    <source>
        <dbReference type="EMBL" id="KAK5699476.1"/>
    </source>
</evidence>
<proteinExistence type="predicted"/>
<dbReference type="InterPro" id="IPR036047">
    <property type="entry name" value="F-box-like_dom_sf"/>
</dbReference>
<dbReference type="AlphaFoldDB" id="A0AAN7W5B6"/>
<dbReference type="InterPro" id="IPR001810">
    <property type="entry name" value="F-box_dom"/>
</dbReference>
<dbReference type="Pfam" id="PF00646">
    <property type="entry name" value="F-box"/>
    <property type="match status" value="1"/>
</dbReference>
<name>A0AAN7W5B6_9PEZI</name>
<dbReference type="Proteomes" id="UP001310594">
    <property type="component" value="Unassembled WGS sequence"/>
</dbReference>
<protein>
    <recommendedName>
        <fullName evidence="1">F-box domain-containing protein</fullName>
    </recommendedName>
</protein>
<gene>
    <name evidence="2" type="ORF">LTR97_005604</name>
</gene>
<feature type="domain" description="F-box" evidence="1">
    <location>
        <begin position="9"/>
        <end position="46"/>
    </location>
</feature>
<sequence length="50" mass="5944">MATPREQVLCLPELVEDILLQVHFYTLLFAQRVCKDWKQIMDQSPRIQKA</sequence>
<reference evidence="2" key="1">
    <citation type="submission" date="2023-08" db="EMBL/GenBank/DDBJ databases">
        <title>Black Yeasts Isolated from many extreme environments.</title>
        <authorList>
            <person name="Coleine C."/>
            <person name="Stajich J.E."/>
            <person name="Selbmann L."/>
        </authorList>
    </citation>
    <scope>NUCLEOTIDE SEQUENCE</scope>
    <source>
        <strain evidence="2">CCFEE 5810</strain>
    </source>
</reference>
<dbReference type="SUPFAM" id="SSF81383">
    <property type="entry name" value="F-box domain"/>
    <property type="match status" value="1"/>
</dbReference>